<name>A0AAW2TEN4_SESRA</name>
<sequence>MENSNGNPSYCEKMDGLARWLGTNVAAAFFASLERCACVNVDADGEEDSEEAHDRPLMLTSLSFSSATSSVADNHIVQVNHPPRPFKISPFDRLSVVVISCQYRIPFPNSNQAIQVAF</sequence>
<dbReference type="PANTHER" id="PTHR34061:SF26">
    <property type="match status" value="1"/>
</dbReference>
<dbReference type="EMBL" id="JACGWJ010000008">
    <property type="protein sequence ID" value="KAL0403250.1"/>
    <property type="molecule type" value="Genomic_DNA"/>
</dbReference>
<evidence type="ECO:0000313" key="1">
    <source>
        <dbReference type="EMBL" id="KAL0403250.1"/>
    </source>
</evidence>
<reference evidence="1" key="1">
    <citation type="submission" date="2020-06" db="EMBL/GenBank/DDBJ databases">
        <authorList>
            <person name="Li T."/>
            <person name="Hu X."/>
            <person name="Zhang T."/>
            <person name="Song X."/>
            <person name="Zhang H."/>
            <person name="Dai N."/>
            <person name="Sheng W."/>
            <person name="Hou X."/>
            <person name="Wei L."/>
        </authorList>
    </citation>
    <scope>NUCLEOTIDE SEQUENCE</scope>
    <source>
        <strain evidence="1">G02</strain>
        <tissue evidence="1">Leaf</tissue>
    </source>
</reference>
<organism evidence="1">
    <name type="scientific">Sesamum radiatum</name>
    <name type="common">Black benniseed</name>
    <dbReference type="NCBI Taxonomy" id="300843"/>
    <lineage>
        <taxon>Eukaryota</taxon>
        <taxon>Viridiplantae</taxon>
        <taxon>Streptophyta</taxon>
        <taxon>Embryophyta</taxon>
        <taxon>Tracheophyta</taxon>
        <taxon>Spermatophyta</taxon>
        <taxon>Magnoliopsida</taxon>
        <taxon>eudicotyledons</taxon>
        <taxon>Gunneridae</taxon>
        <taxon>Pentapetalae</taxon>
        <taxon>asterids</taxon>
        <taxon>lamiids</taxon>
        <taxon>Lamiales</taxon>
        <taxon>Pedaliaceae</taxon>
        <taxon>Sesamum</taxon>
    </lineage>
</organism>
<reference evidence="1" key="2">
    <citation type="journal article" date="2024" name="Plant">
        <title>Genomic evolution and insights into agronomic trait innovations of Sesamum species.</title>
        <authorList>
            <person name="Miao H."/>
            <person name="Wang L."/>
            <person name="Qu L."/>
            <person name="Liu H."/>
            <person name="Sun Y."/>
            <person name="Le M."/>
            <person name="Wang Q."/>
            <person name="Wei S."/>
            <person name="Zheng Y."/>
            <person name="Lin W."/>
            <person name="Duan Y."/>
            <person name="Cao H."/>
            <person name="Xiong S."/>
            <person name="Wang X."/>
            <person name="Wei L."/>
            <person name="Li C."/>
            <person name="Ma Q."/>
            <person name="Ju M."/>
            <person name="Zhao R."/>
            <person name="Li G."/>
            <person name="Mu C."/>
            <person name="Tian Q."/>
            <person name="Mei H."/>
            <person name="Zhang T."/>
            <person name="Gao T."/>
            <person name="Zhang H."/>
        </authorList>
    </citation>
    <scope>NUCLEOTIDE SEQUENCE</scope>
    <source>
        <strain evidence="1">G02</strain>
    </source>
</reference>
<gene>
    <name evidence="1" type="ORF">Sradi_1965800</name>
</gene>
<dbReference type="AlphaFoldDB" id="A0AAW2TEN4"/>
<protein>
    <submittedName>
        <fullName evidence="1">Uncharacterized protein</fullName>
    </submittedName>
</protein>
<comment type="caution">
    <text evidence="1">The sequence shown here is derived from an EMBL/GenBank/DDBJ whole genome shotgun (WGS) entry which is preliminary data.</text>
</comment>
<accession>A0AAW2TEN4</accession>
<dbReference type="PANTHER" id="PTHR34061">
    <property type="entry name" value="PROTEIN, PUTATIVE-RELATED"/>
    <property type="match status" value="1"/>
</dbReference>
<proteinExistence type="predicted"/>